<name>A0AAV5T2Q0_9BILA</name>
<evidence type="ECO:0000256" key="4">
    <source>
        <dbReference type="ARBA" id="ARBA00022989"/>
    </source>
</evidence>
<dbReference type="GO" id="GO:0006644">
    <property type="term" value="P:phospholipid metabolic process"/>
    <property type="evidence" value="ECO:0007669"/>
    <property type="project" value="InterPro"/>
</dbReference>
<evidence type="ECO:0000256" key="5">
    <source>
        <dbReference type="ARBA" id="ARBA00023136"/>
    </source>
</evidence>
<feature type="transmembrane region" description="Helical" evidence="6">
    <location>
        <begin position="240"/>
        <end position="259"/>
    </location>
</feature>
<dbReference type="InterPro" id="IPR000326">
    <property type="entry name" value="PAP2/HPO"/>
</dbReference>
<keyword evidence="3 6" id="KW-0812">Transmembrane</keyword>
<organism evidence="8 9">
    <name type="scientific">Pristionchus entomophagus</name>
    <dbReference type="NCBI Taxonomy" id="358040"/>
    <lineage>
        <taxon>Eukaryota</taxon>
        <taxon>Metazoa</taxon>
        <taxon>Ecdysozoa</taxon>
        <taxon>Nematoda</taxon>
        <taxon>Chromadorea</taxon>
        <taxon>Rhabditida</taxon>
        <taxon>Rhabditina</taxon>
        <taxon>Diplogasteromorpha</taxon>
        <taxon>Diplogasteroidea</taxon>
        <taxon>Neodiplogasteridae</taxon>
        <taxon>Pristionchus</taxon>
    </lineage>
</organism>
<feature type="transmembrane region" description="Helical" evidence="6">
    <location>
        <begin position="12"/>
        <end position="29"/>
    </location>
</feature>
<feature type="domain" description="Phosphatidic acid phosphatase type 2/haloperoxidase" evidence="7">
    <location>
        <begin position="111"/>
        <end position="255"/>
    </location>
</feature>
<dbReference type="PANTHER" id="PTHR10165">
    <property type="entry name" value="LIPID PHOSPHATE PHOSPHATASE"/>
    <property type="match status" value="1"/>
</dbReference>
<dbReference type="Pfam" id="PF01569">
    <property type="entry name" value="PAP2"/>
    <property type="match status" value="1"/>
</dbReference>
<keyword evidence="9" id="KW-1185">Reference proteome</keyword>
<comment type="similarity">
    <text evidence="2">Belongs to the PA-phosphatase related phosphoesterase family.</text>
</comment>
<dbReference type="SMART" id="SM00014">
    <property type="entry name" value="acidPPc"/>
    <property type="match status" value="1"/>
</dbReference>
<feature type="transmembrane region" description="Helical" evidence="6">
    <location>
        <begin position="176"/>
        <end position="197"/>
    </location>
</feature>
<dbReference type="PANTHER" id="PTHR10165:SF201">
    <property type="entry name" value="PHOSPHATIDIC ACID PHOSPHATASE TYPE 2_HALOPEROXIDASE DOMAIN-CONTAINING PROTEIN"/>
    <property type="match status" value="1"/>
</dbReference>
<keyword evidence="4 6" id="KW-1133">Transmembrane helix</keyword>
<accession>A0AAV5T2Q0</accession>
<feature type="transmembrane region" description="Helical" evidence="6">
    <location>
        <begin position="100"/>
        <end position="124"/>
    </location>
</feature>
<dbReference type="GO" id="GO:0007165">
    <property type="term" value="P:signal transduction"/>
    <property type="evidence" value="ECO:0007669"/>
    <property type="project" value="TreeGrafter"/>
</dbReference>
<dbReference type="AlphaFoldDB" id="A0AAV5T2Q0"/>
<feature type="transmembrane region" description="Helical" evidence="6">
    <location>
        <begin position="56"/>
        <end position="79"/>
    </location>
</feature>
<dbReference type="InterPro" id="IPR043216">
    <property type="entry name" value="PAP-like"/>
</dbReference>
<sequence>MQIPISRVVCDFIILLVCGLPVLIFHLWVEPFKRGFFCDDESIRYPFHDSTVTHEVLAAVGLILPICFILMTESFRSFVWNKQHTGQIKLKTYHLRDLHVHPLVVRLYAFIGYFLVGVCFNQVLVDIAKYSIGRQRPHFMDVCRPSKGYTECTVDLFITDFECTGEDANRIRESMLSFYSGHSAFAFYVASFTALYLQGRLIRPLLSRLLLPTIQIALVAGASFVAYSRVSDYKHHWSDVLVGVVMGSAVGIFVAVVVAEVFKHRHSHMCEEVNRELRLISRSKLGH</sequence>
<evidence type="ECO:0000256" key="2">
    <source>
        <dbReference type="ARBA" id="ARBA00008816"/>
    </source>
</evidence>
<evidence type="ECO:0000313" key="8">
    <source>
        <dbReference type="EMBL" id="GMS86001.1"/>
    </source>
</evidence>
<dbReference type="Proteomes" id="UP001432027">
    <property type="component" value="Unassembled WGS sequence"/>
</dbReference>
<feature type="transmembrane region" description="Helical" evidence="6">
    <location>
        <begin position="209"/>
        <end position="228"/>
    </location>
</feature>
<dbReference type="GO" id="GO:0008195">
    <property type="term" value="F:phosphatidate phosphatase activity"/>
    <property type="evidence" value="ECO:0007669"/>
    <property type="project" value="TreeGrafter"/>
</dbReference>
<reference evidence="8" key="1">
    <citation type="submission" date="2023-10" db="EMBL/GenBank/DDBJ databases">
        <title>Genome assembly of Pristionchus species.</title>
        <authorList>
            <person name="Yoshida K."/>
            <person name="Sommer R.J."/>
        </authorList>
    </citation>
    <scope>NUCLEOTIDE SEQUENCE</scope>
    <source>
        <strain evidence="8">RS0144</strain>
    </source>
</reference>
<comment type="subcellular location">
    <subcellularLocation>
        <location evidence="1">Membrane</location>
        <topology evidence="1">Multi-pass membrane protein</topology>
    </subcellularLocation>
</comment>
<dbReference type="GO" id="GO:0046839">
    <property type="term" value="P:phospholipid dephosphorylation"/>
    <property type="evidence" value="ECO:0007669"/>
    <property type="project" value="TreeGrafter"/>
</dbReference>
<evidence type="ECO:0000256" key="3">
    <source>
        <dbReference type="ARBA" id="ARBA00022692"/>
    </source>
</evidence>
<dbReference type="EMBL" id="BTSX01000002">
    <property type="protein sequence ID" value="GMS86001.1"/>
    <property type="molecule type" value="Genomic_DNA"/>
</dbReference>
<protein>
    <recommendedName>
        <fullName evidence="7">Phosphatidic acid phosphatase type 2/haloperoxidase domain-containing protein</fullName>
    </recommendedName>
</protein>
<dbReference type="SUPFAM" id="SSF48317">
    <property type="entry name" value="Acid phosphatase/Vanadium-dependent haloperoxidase"/>
    <property type="match status" value="1"/>
</dbReference>
<evidence type="ECO:0000256" key="1">
    <source>
        <dbReference type="ARBA" id="ARBA00004141"/>
    </source>
</evidence>
<evidence type="ECO:0000259" key="7">
    <source>
        <dbReference type="SMART" id="SM00014"/>
    </source>
</evidence>
<dbReference type="InterPro" id="IPR036938">
    <property type="entry name" value="PAP2/HPO_sf"/>
</dbReference>
<proteinExistence type="inferred from homology"/>
<keyword evidence="5 6" id="KW-0472">Membrane</keyword>
<dbReference type="GO" id="GO:0005886">
    <property type="term" value="C:plasma membrane"/>
    <property type="evidence" value="ECO:0007669"/>
    <property type="project" value="TreeGrafter"/>
</dbReference>
<evidence type="ECO:0000256" key="6">
    <source>
        <dbReference type="SAM" id="Phobius"/>
    </source>
</evidence>
<dbReference type="CDD" id="cd03384">
    <property type="entry name" value="PAP2_wunen"/>
    <property type="match status" value="1"/>
</dbReference>
<dbReference type="Gene3D" id="1.20.144.10">
    <property type="entry name" value="Phosphatidic acid phosphatase type 2/haloperoxidase"/>
    <property type="match status" value="1"/>
</dbReference>
<gene>
    <name evidence="8" type="ORF">PENTCL1PPCAC_8176</name>
</gene>
<comment type="caution">
    <text evidence="8">The sequence shown here is derived from an EMBL/GenBank/DDBJ whole genome shotgun (WGS) entry which is preliminary data.</text>
</comment>
<evidence type="ECO:0000313" key="9">
    <source>
        <dbReference type="Proteomes" id="UP001432027"/>
    </source>
</evidence>